<evidence type="ECO:0000313" key="1">
    <source>
        <dbReference type="EMBL" id="QHT25699.1"/>
    </source>
</evidence>
<accession>A0A6C0EBP8</accession>
<proteinExistence type="predicted"/>
<reference evidence="1" key="1">
    <citation type="journal article" date="2020" name="Nature">
        <title>Giant virus diversity and host interactions through global metagenomics.</title>
        <authorList>
            <person name="Schulz F."/>
            <person name="Roux S."/>
            <person name="Paez-Espino D."/>
            <person name="Jungbluth S."/>
            <person name="Walsh D.A."/>
            <person name="Denef V.J."/>
            <person name="McMahon K.D."/>
            <person name="Konstantinidis K.T."/>
            <person name="Eloe-Fadrosh E.A."/>
            <person name="Kyrpides N.C."/>
            <person name="Woyke T."/>
        </authorList>
    </citation>
    <scope>NUCLEOTIDE SEQUENCE</scope>
    <source>
        <strain evidence="1">GVMAG-M-3300023179-27</strain>
    </source>
</reference>
<evidence type="ECO:0008006" key="2">
    <source>
        <dbReference type="Google" id="ProtNLM"/>
    </source>
</evidence>
<name>A0A6C0EBP8_9ZZZZ</name>
<dbReference type="AlphaFoldDB" id="A0A6C0EBP8"/>
<organism evidence="1">
    <name type="scientific">viral metagenome</name>
    <dbReference type="NCBI Taxonomy" id="1070528"/>
    <lineage>
        <taxon>unclassified sequences</taxon>
        <taxon>metagenomes</taxon>
        <taxon>organismal metagenomes</taxon>
    </lineage>
</organism>
<dbReference type="EMBL" id="MN739774">
    <property type="protein sequence ID" value="QHT25699.1"/>
    <property type="molecule type" value="Genomic_DNA"/>
</dbReference>
<sequence>MDDLKYVENQTEEICMIAVRQNIKSFLYVKEQTDTICEYVLKKDPWYIKHIKNQKYHLCKLAVETNPCVICHVENQTDELCKLAVNSYGCVINFIKNKTEELCKLAIKRSCDAIFHIPIDLITCSLYKYALENKSMRLDVNKIIQSDCDKFFIQLNSIIETKLKTGSYDITKIIFSYLDYKNELRKMLAHYYVWHD</sequence>
<protein>
    <recommendedName>
        <fullName evidence="2">DUF4116 domain-containing protein</fullName>
    </recommendedName>
</protein>